<keyword evidence="2" id="KW-1185">Reference proteome</keyword>
<name>A0ACC4CSV5_POPAL</name>
<sequence>MATEMRQLSMKPAWIEVAPSLLGFPSGPSKFPKSETFREEGAEGYEDESDDDEKWEFILGFRRRLGATSPFYYYVFRNWLQI</sequence>
<accession>A0ACC4CSV5</accession>
<dbReference type="Proteomes" id="UP000309997">
    <property type="component" value="Unassembled WGS sequence"/>
</dbReference>
<protein>
    <submittedName>
        <fullName evidence="1">Uncharacterized protein</fullName>
    </submittedName>
</protein>
<gene>
    <name evidence="1" type="ORF">D5086_004884</name>
</gene>
<organism evidence="1 2">
    <name type="scientific">Populus alba</name>
    <name type="common">White poplar</name>
    <dbReference type="NCBI Taxonomy" id="43335"/>
    <lineage>
        <taxon>Eukaryota</taxon>
        <taxon>Viridiplantae</taxon>
        <taxon>Streptophyta</taxon>
        <taxon>Embryophyta</taxon>
        <taxon>Tracheophyta</taxon>
        <taxon>Spermatophyta</taxon>
        <taxon>Magnoliopsida</taxon>
        <taxon>eudicotyledons</taxon>
        <taxon>Gunneridae</taxon>
        <taxon>Pentapetalae</taxon>
        <taxon>rosids</taxon>
        <taxon>fabids</taxon>
        <taxon>Malpighiales</taxon>
        <taxon>Salicaceae</taxon>
        <taxon>Saliceae</taxon>
        <taxon>Populus</taxon>
    </lineage>
</organism>
<evidence type="ECO:0000313" key="1">
    <source>
        <dbReference type="EMBL" id="KAL3604025.1"/>
    </source>
</evidence>
<proteinExistence type="predicted"/>
<evidence type="ECO:0000313" key="2">
    <source>
        <dbReference type="Proteomes" id="UP000309997"/>
    </source>
</evidence>
<comment type="caution">
    <text evidence="1">The sequence shown here is derived from an EMBL/GenBank/DDBJ whole genome shotgun (WGS) entry which is preliminary data.</text>
</comment>
<reference evidence="1 2" key="1">
    <citation type="journal article" date="2024" name="Plant Biotechnol. J.">
        <title>Genome and CRISPR/Cas9 system of a widespread forest tree (Populus alba) in the world.</title>
        <authorList>
            <person name="Liu Y.J."/>
            <person name="Jiang P.F."/>
            <person name="Han X.M."/>
            <person name="Li X.Y."/>
            <person name="Wang H.M."/>
            <person name="Wang Y.J."/>
            <person name="Wang X.X."/>
            <person name="Zeng Q.Y."/>
        </authorList>
    </citation>
    <scope>NUCLEOTIDE SEQUENCE [LARGE SCALE GENOMIC DNA]</scope>
    <source>
        <strain evidence="2">cv. PAL-ZL1</strain>
    </source>
</reference>
<dbReference type="EMBL" id="RCHU02000002">
    <property type="protein sequence ID" value="KAL3604025.1"/>
    <property type="molecule type" value="Genomic_DNA"/>
</dbReference>